<feature type="region of interest" description="Disordered" evidence="1">
    <location>
        <begin position="339"/>
        <end position="359"/>
    </location>
</feature>
<dbReference type="InterPro" id="IPR050509">
    <property type="entry name" value="CoA-transferase_III"/>
</dbReference>
<reference evidence="2" key="1">
    <citation type="submission" date="2022-12" db="EMBL/GenBank/DDBJ databases">
        <authorList>
            <person name="Krivoruchko A.V."/>
            <person name="Elkin A."/>
        </authorList>
    </citation>
    <scope>NUCLEOTIDE SEQUENCE</scope>
    <source>
        <strain evidence="2">IEGM 1388</strain>
    </source>
</reference>
<dbReference type="PANTHER" id="PTHR48228">
    <property type="entry name" value="SUCCINYL-COA--D-CITRAMALATE COA-TRANSFERASE"/>
    <property type="match status" value="1"/>
</dbReference>
<dbReference type="RefSeq" id="WP_301571839.1">
    <property type="nucleotide sequence ID" value="NZ_JAPWIE010000004.1"/>
</dbReference>
<dbReference type="InterPro" id="IPR044855">
    <property type="entry name" value="CoA-Trfase_III_dom3_sf"/>
</dbReference>
<evidence type="ECO:0000256" key="1">
    <source>
        <dbReference type="SAM" id="MobiDB-lite"/>
    </source>
</evidence>
<gene>
    <name evidence="2" type="ORF">O4213_13965</name>
</gene>
<dbReference type="Proteomes" id="UP001067235">
    <property type="component" value="Unassembled WGS sequence"/>
</dbReference>
<sequence>MTAVDQRALSGVTVLELRSIGPGPLAGMLLADMGADVIRIDRPGAAPRGAADNVAPAHRGKRSVSIDLKSPGGRDLLLTMVEKADVLIEGSRPGVMERLGLGPSECLERNPKLVYGRMTGWGQDGPLASAAGHDINYVALSGALDGMGSDPAGPPVPAVSYVGDFGGGTMFLVFGVLCALRVAEQSGVGQVVDASMVDGVAALSAPYHGLIADNKWHLGRGRNVIDGGAPFYHAYKTSDDQYVTIASAEPQFYQLLRDTLELTDPLWDAQHDEGSWEAQQQKLAAIFLTKTRSQWCELLEGTDVCFAPVLSLVEAPNHPHNVARGNFLTVGGVVQPAPAPRLSSTPGAVSGPPPAAGAHTREVLREMGISDDDIEKLAAADAVAISES</sequence>
<dbReference type="Gene3D" id="3.40.50.10540">
    <property type="entry name" value="Crotonobetainyl-coa:carnitine coa-transferase, domain 1"/>
    <property type="match status" value="2"/>
</dbReference>
<dbReference type="SUPFAM" id="SSF89796">
    <property type="entry name" value="CoA-transferase family III (CaiB/BaiF)"/>
    <property type="match status" value="1"/>
</dbReference>
<dbReference type="InterPro" id="IPR003673">
    <property type="entry name" value="CoA-Trfase_fam_III"/>
</dbReference>
<comment type="caution">
    <text evidence="2">The sequence shown here is derived from an EMBL/GenBank/DDBJ whole genome shotgun (WGS) entry which is preliminary data.</text>
</comment>
<dbReference type="Gene3D" id="3.30.1540.10">
    <property type="entry name" value="formyl-coa transferase, domain 3"/>
    <property type="match status" value="1"/>
</dbReference>
<dbReference type="EMBL" id="JAPWIE010000004">
    <property type="protein sequence ID" value="MCZ4551093.1"/>
    <property type="molecule type" value="Genomic_DNA"/>
</dbReference>
<evidence type="ECO:0000313" key="2">
    <source>
        <dbReference type="EMBL" id="MCZ4551093.1"/>
    </source>
</evidence>
<proteinExistence type="predicted"/>
<evidence type="ECO:0000313" key="3">
    <source>
        <dbReference type="Proteomes" id="UP001067235"/>
    </source>
</evidence>
<accession>A0ABT4MVQ5</accession>
<keyword evidence="3" id="KW-1185">Reference proteome</keyword>
<dbReference type="PANTHER" id="PTHR48228:SF5">
    <property type="entry name" value="ALPHA-METHYLACYL-COA RACEMASE"/>
    <property type="match status" value="1"/>
</dbReference>
<dbReference type="Pfam" id="PF02515">
    <property type="entry name" value="CoA_transf_3"/>
    <property type="match status" value="1"/>
</dbReference>
<organism evidence="2 3">
    <name type="scientific">Gordonia rubripertincta</name>
    <name type="common">Rhodococcus corallinus</name>
    <dbReference type="NCBI Taxonomy" id="36822"/>
    <lineage>
        <taxon>Bacteria</taxon>
        <taxon>Bacillati</taxon>
        <taxon>Actinomycetota</taxon>
        <taxon>Actinomycetes</taxon>
        <taxon>Mycobacteriales</taxon>
        <taxon>Gordoniaceae</taxon>
        <taxon>Gordonia</taxon>
    </lineage>
</organism>
<name>A0ABT4MVQ5_GORRU</name>
<dbReference type="InterPro" id="IPR023606">
    <property type="entry name" value="CoA-Trfase_III_dom_1_sf"/>
</dbReference>
<protein>
    <submittedName>
        <fullName evidence="2">CaiB/BaiF CoA-transferase family protein</fullName>
    </submittedName>
</protein>